<dbReference type="AlphaFoldDB" id="A0A2W1BC82"/>
<proteinExistence type="predicted"/>
<feature type="region of interest" description="Disordered" evidence="1">
    <location>
        <begin position="64"/>
        <end position="88"/>
    </location>
</feature>
<dbReference type="EMBL" id="KZ150146">
    <property type="protein sequence ID" value="PZC72899.1"/>
    <property type="molecule type" value="Genomic_DNA"/>
</dbReference>
<name>A0A2W1BC82_HELAM</name>
<evidence type="ECO:0000313" key="2">
    <source>
        <dbReference type="EMBL" id="PZC72899.1"/>
    </source>
</evidence>
<reference evidence="2 3" key="1">
    <citation type="journal article" date="2017" name="BMC Biol.">
        <title>Genomic innovations, transcriptional plasticity and gene loss underlying the evolution and divergence of two highly polyphagous and invasive Helicoverpa pest species.</title>
        <authorList>
            <person name="Pearce S.L."/>
            <person name="Clarke D.F."/>
            <person name="East P.D."/>
            <person name="Elfekih S."/>
            <person name="Gordon K.H."/>
            <person name="Jermiin L.S."/>
            <person name="McGaughran A."/>
            <person name="Oakeshott J.G."/>
            <person name="Papanikolaou A."/>
            <person name="Perera O.P."/>
            <person name="Rane R.V."/>
            <person name="Richards S."/>
            <person name="Tay W.T."/>
            <person name="Walsh T.K."/>
            <person name="Anderson A."/>
            <person name="Anderson C.J."/>
            <person name="Asgari S."/>
            <person name="Board P.G."/>
            <person name="Bretschneider A."/>
            <person name="Campbell P.M."/>
            <person name="Chertemps T."/>
            <person name="Christeller J.T."/>
            <person name="Coppin C.W."/>
            <person name="Downes S.J."/>
            <person name="Duan G."/>
            <person name="Farnsworth C.A."/>
            <person name="Good R.T."/>
            <person name="Han L.B."/>
            <person name="Han Y.C."/>
            <person name="Hatje K."/>
            <person name="Horne I."/>
            <person name="Huang Y.P."/>
            <person name="Hughes D.S."/>
            <person name="Jacquin-Joly E."/>
            <person name="James W."/>
            <person name="Jhangiani S."/>
            <person name="Kollmar M."/>
            <person name="Kuwar S.S."/>
            <person name="Li S."/>
            <person name="Liu N.Y."/>
            <person name="Maibeche M.T."/>
            <person name="Miller J.R."/>
            <person name="Montagne N."/>
            <person name="Perry T."/>
            <person name="Qu J."/>
            <person name="Song S.V."/>
            <person name="Sutton G.G."/>
            <person name="Vogel H."/>
            <person name="Walenz B.P."/>
            <person name="Xu W."/>
            <person name="Zhang H.J."/>
            <person name="Zou Z."/>
            <person name="Batterham P."/>
            <person name="Edwards O.R."/>
            <person name="Feyereisen R."/>
            <person name="Gibbs R.A."/>
            <person name="Heckel D.G."/>
            <person name="McGrath A."/>
            <person name="Robin C."/>
            <person name="Scherer S.E."/>
            <person name="Worley K.C."/>
            <person name="Wu Y.D."/>
        </authorList>
    </citation>
    <scope>NUCLEOTIDE SEQUENCE [LARGE SCALE GENOMIC DNA]</scope>
    <source>
        <strain evidence="2">Harm_GR_Male_#8</strain>
        <tissue evidence="2">Whole organism</tissue>
    </source>
</reference>
<accession>A0A2W1BC82</accession>
<gene>
    <name evidence="2" type="primary">HaOG210389</name>
    <name evidence="2" type="ORF">B5X24_HaOG210389</name>
</gene>
<evidence type="ECO:0000313" key="3">
    <source>
        <dbReference type="Proteomes" id="UP000249218"/>
    </source>
</evidence>
<organism evidence="2 3">
    <name type="scientific">Helicoverpa armigera</name>
    <name type="common">Cotton bollworm</name>
    <name type="synonym">Heliothis armigera</name>
    <dbReference type="NCBI Taxonomy" id="29058"/>
    <lineage>
        <taxon>Eukaryota</taxon>
        <taxon>Metazoa</taxon>
        <taxon>Ecdysozoa</taxon>
        <taxon>Arthropoda</taxon>
        <taxon>Hexapoda</taxon>
        <taxon>Insecta</taxon>
        <taxon>Pterygota</taxon>
        <taxon>Neoptera</taxon>
        <taxon>Endopterygota</taxon>
        <taxon>Lepidoptera</taxon>
        <taxon>Glossata</taxon>
        <taxon>Ditrysia</taxon>
        <taxon>Noctuoidea</taxon>
        <taxon>Noctuidae</taxon>
        <taxon>Heliothinae</taxon>
        <taxon>Helicoverpa</taxon>
    </lineage>
</organism>
<protein>
    <submittedName>
        <fullName evidence="2">Uncharacterized protein</fullName>
    </submittedName>
</protein>
<keyword evidence="3" id="KW-1185">Reference proteome</keyword>
<sequence length="174" mass="18463">MAFTPKTPTESSTITSQPLLSANTLITNENLTETTYSTDAHIPTTMEMTNEDLPPIEATAVTLQPLPNPTDAEKEKRYSQLNPATAPPERVDETDEACWFCIPLCDCLECLVDCGQVRCCGNIECCCDCCEGDCADCCGCFEACCSGDGATVVDGADLADAADCCGSCFECCSS</sequence>
<evidence type="ECO:0000256" key="1">
    <source>
        <dbReference type="SAM" id="MobiDB-lite"/>
    </source>
</evidence>
<dbReference type="Proteomes" id="UP000249218">
    <property type="component" value="Unassembled WGS sequence"/>
</dbReference>